<evidence type="ECO:0000259" key="6">
    <source>
        <dbReference type="Pfam" id="PF04542"/>
    </source>
</evidence>
<keyword evidence="4" id="KW-0238">DNA-binding</keyword>
<dbReference type="GO" id="GO:0003677">
    <property type="term" value="F:DNA binding"/>
    <property type="evidence" value="ECO:0007669"/>
    <property type="project" value="UniProtKB-KW"/>
</dbReference>
<dbReference type="CDD" id="cd06171">
    <property type="entry name" value="Sigma70_r4"/>
    <property type="match status" value="1"/>
</dbReference>
<evidence type="ECO:0000256" key="5">
    <source>
        <dbReference type="ARBA" id="ARBA00023163"/>
    </source>
</evidence>
<accession>A0A9D9NJJ0</accession>
<dbReference type="NCBIfam" id="TIGR02937">
    <property type="entry name" value="sigma70-ECF"/>
    <property type="match status" value="1"/>
</dbReference>
<dbReference type="InterPro" id="IPR007627">
    <property type="entry name" value="RNA_pol_sigma70_r2"/>
</dbReference>
<evidence type="ECO:0000256" key="2">
    <source>
        <dbReference type="ARBA" id="ARBA00023015"/>
    </source>
</evidence>
<dbReference type="SUPFAM" id="SSF88946">
    <property type="entry name" value="Sigma2 domain of RNA polymerase sigma factors"/>
    <property type="match status" value="1"/>
</dbReference>
<dbReference type="InterPro" id="IPR013249">
    <property type="entry name" value="RNA_pol_sigma70_r4_t2"/>
</dbReference>
<dbReference type="InterPro" id="IPR013324">
    <property type="entry name" value="RNA_pol_sigma_r3/r4-like"/>
</dbReference>
<dbReference type="AlphaFoldDB" id="A0A9D9NJJ0"/>
<evidence type="ECO:0000256" key="3">
    <source>
        <dbReference type="ARBA" id="ARBA00023082"/>
    </source>
</evidence>
<keyword evidence="5" id="KW-0804">Transcription</keyword>
<dbReference type="InterPro" id="IPR039425">
    <property type="entry name" value="RNA_pol_sigma-70-like"/>
</dbReference>
<reference evidence="8" key="1">
    <citation type="submission" date="2020-10" db="EMBL/GenBank/DDBJ databases">
        <authorList>
            <person name="Gilroy R."/>
        </authorList>
    </citation>
    <scope>NUCLEOTIDE SEQUENCE</scope>
    <source>
        <strain evidence="8">6919</strain>
    </source>
</reference>
<dbReference type="Proteomes" id="UP000823598">
    <property type="component" value="Unassembled WGS sequence"/>
</dbReference>
<dbReference type="PANTHER" id="PTHR43133:SF8">
    <property type="entry name" value="RNA POLYMERASE SIGMA FACTOR HI_1459-RELATED"/>
    <property type="match status" value="1"/>
</dbReference>
<comment type="caution">
    <text evidence="8">The sequence shown here is derived from an EMBL/GenBank/DDBJ whole genome shotgun (WGS) entry which is preliminary data.</text>
</comment>
<dbReference type="SUPFAM" id="SSF88659">
    <property type="entry name" value="Sigma3 and sigma4 domains of RNA polymerase sigma factors"/>
    <property type="match status" value="1"/>
</dbReference>
<dbReference type="GO" id="GO:0016987">
    <property type="term" value="F:sigma factor activity"/>
    <property type="evidence" value="ECO:0007669"/>
    <property type="project" value="UniProtKB-KW"/>
</dbReference>
<dbReference type="Pfam" id="PF08281">
    <property type="entry name" value="Sigma70_r4_2"/>
    <property type="match status" value="1"/>
</dbReference>
<sequence length="171" mass="19962">MEEEMLTSVFTRLRGKFLRAAARFFPDEDDAADALQDAFCRLWRRRDEIRSGRQAEAMAMTTVRNLGIDAYRRSQAMTLLPIDNERDTADTVPADRRMEVDEQFRIVEAIIEKHLSETQRTILRLKEYDGESYEEIAAKLGMEQAAVRMQLSRARKTIRKCYQEFDENGKS</sequence>
<comment type="similarity">
    <text evidence="1">Belongs to the sigma-70 factor family. ECF subfamily.</text>
</comment>
<feature type="domain" description="RNA polymerase sigma-70 region 2" evidence="6">
    <location>
        <begin position="10"/>
        <end position="75"/>
    </location>
</feature>
<protein>
    <submittedName>
        <fullName evidence="8">Sigma-70 family RNA polymerase sigma factor</fullName>
    </submittedName>
</protein>
<dbReference type="GO" id="GO:0006352">
    <property type="term" value="P:DNA-templated transcription initiation"/>
    <property type="evidence" value="ECO:0007669"/>
    <property type="project" value="InterPro"/>
</dbReference>
<dbReference type="InterPro" id="IPR014284">
    <property type="entry name" value="RNA_pol_sigma-70_dom"/>
</dbReference>
<dbReference type="Gene3D" id="1.10.1740.10">
    <property type="match status" value="1"/>
</dbReference>
<evidence type="ECO:0000256" key="4">
    <source>
        <dbReference type="ARBA" id="ARBA00023125"/>
    </source>
</evidence>
<dbReference type="EMBL" id="JADIMC010000032">
    <property type="protein sequence ID" value="MBO8475846.1"/>
    <property type="molecule type" value="Genomic_DNA"/>
</dbReference>
<proteinExistence type="inferred from homology"/>
<reference evidence="8" key="2">
    <citation type="journal article" date="2021" name="PeerJ">
        <title>Extensive microbial diversity within the chicken gut microbiome revealed by metagenomics and culture.</title>
        <authorList>
            <person name="Gilroy R."/>
            <person name="Ravi A."/>
            <person name="Getino M."/>
            <person name="Pursley I."/>
            <person name="Horton D.L."/>
            <person name="Alikhan N.F."/>
            <person name="Baker D."/>
            <person name="Gharbi K."/>
            <person name="Hall N."/>
            <person name="Watson M."/>
            <person name="Adriaenssens E.M."/>
            <person name="Foster-Nyarko E."/>
            <person name="Jarju S."/>
            <person name="Secka A."/>
            <person name="Antonio M."/>
            <person name="Oren A."/>
            <person name="Chaudhuri R.R."/>
            <person name="La Ragione R."/>
            <person name="Hildebrand F."/>
            <person name="Pallen M.J."/>
        </authorList>
    </citation>
    <scope>NUCLEOTIDE SEQUENCE</scope>
    <source>
        <strain evidence="8">6919</strain>
    </source>
</reference>
<evidence type="ECO:0000313" key="9">
    <source>
        <dbReference type="Proteomes" id="UP000823598"/>
    </source>
</evidence>
<dbReference type="PANTHER" id="PTHR43133">
    <property type="entry name" value="RNA POLYMERASE ECF-TYPE SIGMA FACTO"/>
    <property type="match status" value="1"/>
</dbReference>
<name>A0A9D9NJJ0_9BACT</name>
<dbReference type="InterPro" id="IPR036388">
    <property type="entry name" value="WH-like_DNA-bd_sf"/>
</dbReference>
<keyword evidence="2" id="KW-0805">Transcription regulation</keyword>
<organism evidence="8 9">
    <name type="scientific">Candidatus Limisoma faecipullorum</name>
    <dbReference type="NCBI Taxonomy" id="2840854"/>
    <lineage>
        <taxon>Bacteria</taxon>
        <taxon>Pseudomonadati</taxon>
        <taxon>Bacteroidota</taxon>
        <taxon>Bacteroidia</taxon>
        <taxon>Bacteroidales</taxon>
        <taxon>Candidatus Limisoma</taxon>
    </lineage>
</organism>
<dbReference type="Gene3D" id="1.10.10.10">
    <property type="entry name" value="Winged helix-like DNA-binding domain superfamily/Winged helix DNA-binding domain"/>
    <property type="match status" value="1"/>
</dbReference>
<evidence type="ECO:0000256" key="1">
    <source>
        <dbReference type="ARBA" id="ARBA00010641"/>
    </source>
</evidence>
<gene>
    <name evidence="8" type="ORF">IAB88_02500</name>
</gene>
<evidence type="ECO:0000313" key="8">
    <source>
        <dbReference type="EMBL" id="MBO8475846.1"/>
    </source>
</evidence>
<keyword evidence="3" id="KW-0731">Sigma factor</keyword>
<dbReference type="InterPro" id="IPR013325">
    <property type="entry name" value="RNA_pol_sigma_r2"/>
</dbReference>
<dbReference type="Pfam" id="PF04542">
    <property type="entry name" value="Sigma70_r2"/>
    <property type="match status" value="1"/>
</dbReference>
<feature type="domain" description="RNA polymerase sigma factor 70 region 4 type 2" evidence="7">
    <location>
        <begin position="114"/>
        <end position="157"/>
    </location>
</feature>
<evidence type="ECO:0000259" key="7">
    <source>
        <dbReference type="Pfam" id="PF08281"/>
    </source>
</evidence>